<gene>
    <name evidence="5" type="ORF">g.27432</name>
</gene>
<dbReference type="Gene3D" id="3.30.40.10">
    <property type="entry name" value="Zinc/RING finger domain, C3HC4 (zinc finger)"/>
    <property type="match status" value="1"/>
</dbReference>
<proteinExistence type="predicted"/>
<dbReference type="InterPro" id="IPR001025">
    <property type="entry name" value="BAH_dom"/>
</dbReference>
<dbReference type="AlphaFoldDB" id="A0A1D2ADQ6"/>
<sequence length="205" mass="22890">MVLKTFFIGLDGHKYIVGDSILVHPPAGNQPYVAKIEQISSRKANGSSVITISWYYRPEEAHGGRKSYHGRDELFPSDHYDDINVQSVEGPCRVLTRGEYTEATEQVANGLKEDDGIPCFYTCVEYKAAKRAFHPDRIDVYCCCNMPYNPDLDMIQCTCCEDFFHAACIGATNEELPYLSNLGFVCMECAMAKEAAGALPGTYRK</sequence>
<reference evidence="5" key="1">
    <citation type="submission" date="2015-08" db="EMBL/GenBank/DDBJ databases">
        <authorList>
            <person name="Babu N.S."/>
            <person name="Beckwith C.J."/>
            <person name="Beseler K.G."/>
            <person name="Brison A."/>
            <person name="Carone J.V."/>
            <person name="Caskin T.P."/>
            <person name="Diamond M."/>
            <person name="Durham M.E."/>
            <person name="Foxe J.M."/>
            <person name="Go M."/>
            <person name="Henderson B.A."/>
            <person name="Jones I.B."/>
            <person name="McGettigan J.A."/>
            <person name="Micheletti S.J."/>
            <person name="Nasrallah M.E."/>
            <person name="Ortiz D."/>
            <person name="Piller C.R."/>
            <person name="Privatt S.R."/>
            <person name="Schneider S.L."/>
            <person name="Sharp S."/>
            <person name="Smith T.C."/>
            <person name="Stanton J.D."/>
            <person name="Ullery H.E."/>
            <person name="Wilson R.J."/>
            <person name="Serrano M.G."/>
            <person name="Buck G."/>
            <person name="Lee V."/>
            <person name="Wang Y."/>
            <person name="Carvalho R."/>
            <person name="Voegtly L."/>
            <person name="Shi R."/>
            <person name="Duckworth R."/>
            <person name="Johnson A."/>
            <person name="Loviza R."/>
            <person name="Walstead R."/>
            <person name="Shah Z."/>
            <person name="Kiflezghi M."/>
            <person name="Wade K."/>
            <person name="Ball S.L."/>
            <person name="Bradley K.W."/>
            <person name="Asai D.J."/>
            <person name="Bowman C.A."/>
            <person name="Russell D.A."/>
            <person name="Pope W.H."/>
            <person name="Jacobs-Sera D."/>
            <person name="Hendrix R.W."/>
            <person name="Hatfull G.F."/>
        </authorList>
    </citation>
    <scope>NUCLEOTIDE SEQUENCE</scope>
</reference>
<evidence type="ECO:0000256" key="3">
    <source>
        <dbReference type="ARBA" id="ARBA00022833"/>
    </source>
</evidence>
<dbReference type="GO" id="GO:0008270">
    <property type="term" value="F:zinc ion binding"/>
    <property type="evidence" value="ECO:0007669"/>
    <property type="project" value="UniProtKB-KW"/>
</dbReference>
<accession>A0A1D2ADQ6</accession>
<dbReference type="InterPro" id="IPR019786">
    <property type="entry name" value="Zinc_finger_PHD-type_CS"/>
</dbReference>
<keyword evidence="2" id="KW-0863">Zinc-finger</keyword>
<name>A0A1D2ADQ6_AUXPR</name>
<evidence type="ECO:0000313" key="5">
    <source>
        <dbReference type="EMBL" id="JAT77288.1"/>
    </source>
</evidence>
<evidence type="ECO:0000256" key="2">
    <source>
        <dbReference type="ARBA" id="ARBA00022771"/>
    </source>
</evidence>
<dbReference type="PROSITE" id="PS51038">
    <property type="entry name" value="BAH"/>
    <property type="match status" value="1"/>
</dbReference>
<feature type="domain" description="BAH" evidence="4">
    <location>
        <begin position="13"/>
        <end position="137"/>
    </location>
</feature>
<keyword evidence="3" id="KW-0862">Zinc</keyword>
<protein>
    <recommendedName>
        <fullName evidence="4">BAH domain-containing protein</fullName>
    </recommendedName>
</protein>
<dbReference type="Gene3D" id="2.30.30.490">
    <property type="match status" value="1"/>
</dbReference>
<evidence type="ECO:0000259" key="4">
    <source>
        <dbReference type="PROSITE" id="PS51038"/>
    </source>
</evidence>
<dbReference type="EMBL" id="GDKF01001334">
    <property type="protein sequence ID" value="JAT77288.1"/>
    <property type="molecule type" value="Transcribed_RNA"/>
</dbReference>
<dbReference type="InterPro" id="IPR043151">
    <property type="entry name" value="BAH_sf"/>
</dbReference>
<dbReference type="PANTHER" id="PTHR46364">
    <property type="entry name" value="OS08G0421900 PROTEIN"/>
    <property type="match status" value="1"/>
</dbReference>
<dbReference type="Pfam" id="PF01426">
    <property type="entry name" value="BAH"/>
    <property type="match status" value="1"/>
</dbReference>
<dbReference type="SUPFAM" id="SSF57903">
    <property type="entry name" value="FYVE/PHD zinc finger"/>
    <property type="match status" value="1"/>
</dbReference>
<dbReference type="GO" id="GO:0003682">
    <property type="term" value="F:chromatin binding"/>
    <property type="evidence" value="ECO:0007669"/>
    <property type="project" value="InterPro"/>
</dbReference>
<organism evidence="5">
    <name type="scientific">Auxenochlorella protothecoides</name>
    <name type="common">Green microalga</name>
    <name type="synonym">Chlorella protothecoides</name>
    <dbReference type="NCBI Taxonomy" id="3075"/>
    <lineage>
        <taxon>Eukaryota</taxon>
        <taxon>Viridiplantae</taxon>
        <taxon>Chlorophyta</taxon>
        <taxon>core chlorophytes</taxon>
        <taxon>Trebouxiophyceae</taxon>
        <taxon>Chlorellales</taxon>
        <taxon>Chlorellaceae</taxon>
        <taxon>Auxenochlorella</taxon>
    </lineage>
</organism>
<dbReference type="InterPro" id="IPR011011">
    <property type="entry name" value="Znf_FYVE_PHD"/>
</dbReference>
<dbReference type="PROSITE" id="PS01359">
    <property type="entry name" value="ZF_PHD_1"/>
    <property type="match status" value="1"/>
</dbReference>
<dbReference type="InterPro" id="IPR013083">
    <property type="entry name" value="Znf_RING/FYVE/PHD"/>
</dbReference>
<evidence type="ECO:0000256" key="1">
    <source>
        <dbReference type="ARBA" id="ARBA00022723"/>
    </source>
</evidence>
<dbReference type="SMART" id="SM00439">
    <property type="entry name" value="BAH"/>
    <property type="match status" value="1"/>
</dbReference>
<keyword evidence="1" id="KW-0479">Metal-binding</keyword>